<dbReference type="EMBL" id="MN739474">
    <property type="protein sequence ID" value="QHT06683.1"/>
    <property type="molecule type" value="Genomic_DNA"/>
</dbReference>
<feature type="compositionally biased region" description="Basic and acidic residues" evidence="1">
    <location>
        <begin position="143"/>
        <end position="153"/>
    </location>
</feature>
<evidence type="ECO:0000313" key="2">
    <source>
        <dbReference type="EMBL" id="QHT06683.1"/>
    </source>
</evidence>
<accession>A0A6C0CQW6</accession>
<sequence>MSSYSFSDYNINPISNIHAYSFDRATPILAREKGLDNDTMYEYNAQLHNPTTSTYQDAVHYTSSERQFGFTQDRQKGPNAGVGLLNQEKKEDQNVAFYLYNATLPFSVKTPPYTMSGNLKINMFTSDTLGTPESTRHNPPSSDAKRQYRDMERQSSTLMSPSTALDITQTTRGFGQVNTPIHAILPNRGDYILSRDNDLQDTAIFDYLFTSPLMTSETVLKDAKTIASEDRHYGFPKLPKGENYVRGLMETINRDPNNEAIESYLFASTLPTQTREHSLQNVLGSNIKSLGLSVKETPDATRLRRTELNTTAATNTNYDNYVFQNVENVSKNGFTHPRDITNTYGSKDWRYSTARRSENKLIDETKYVIFTPGSRPAPQQLWKYPIGELTTRITPGEAVTTTASLTENVVSSVVIPPLPVPLTPVENPIVTSTTRMSRLDASTDKVSLNDILGYQKLTSQYNTSSVSYVTGQTSNASATPVLTADQIAYQKLLDSYKLNPTSTNTDASVSNASVGSVSLTADQLAYITLLNSYKSTSTPTATAVVNAVPTVVTPTLTPDQLAYQTLLNSYAHSPDSSIPAGVTPKIDTPKTAAENAAASSVSLTADQLAYQTLLAQYKAGSFSAPQIDHFTNCTHCNCVMPKKKKHRHPR</sequence>
<protein>
    <submittedName>
        <fullName evidence="2">Uncharacterized protein</fullName>
    </submittedName>
</protein>
<name>A0A6C0CQW6_9ZZZZ</name>
<organism evidence="2">
    <name type="scientific">viral metagenome</name>
    <dbReference type="NCBI Taxonomy" id="1070528"/>
    <lineage>
        <taxon>unclassified sequences</taxon>
        <taxon>metagenomes</taxon>
        <taxon>organismal metagenomes</taxon>
    </lineage>
</organism>
<reference evidence="2" key="1">
    <citation type="journal article" date="2020" name="Nature">
        <title>Giant virus diversity and host interactions through global metagenomics.</title>
        <authorList>
            <person name="Schulz F."/>
            <person name="Roux S."/>
            <person name="Paez-Espino D."/>
            <person name="Jungbluth S."/>
            <person name="Walsh D.A."/>
            <person name="Denef V.J."/>
            <person name="McMahon K.D."/>
            <person name="Konstantinidis K.T."/>
            <person name="Eloe-Fadrosh E.A."/>
            <person name="Kyrpides N.C."/>
            <person name="Woyke T."/>
        </authorList>
    </citation>
    <scope>NUCLEOTIDE SEQUENCE</scope>
    <source>
        <strain evidence="2">GVMAG-M-3300021473-15</strain>
    </source>
</reference>
<evidence type="ECO:0000256" key="1">
    <source>
        <dbReference type="SAM" id="MobiDB-lite"/>
    </source>
</evidence>
<feature type="compositionally biased region" description="Polar residues" evidence="1">
    <location>
        <begin position="126"/>
        <end position="141"/>
    </location>
</feature>
<dbReference type="AlphaFoldDB" id="A0A6C0CQW6"/>
<feature type="region of interest" description="Disordered" evidence="1">
    <location>
        <begin position="126"/>
        <end position="159"/>
    </location>
</feature>
<proteinExistence type="predicted"/>